<keyword evidence="3" id="KW-1003">Cell membrane</keyword>
<evidence type="ECO:0000256" key="5">
    <source>
        <dbReference type="ARBA" id="ARBA00022989"/>
    </source>
</evidence>
<dbReference type="Proteomes" id="UP000218899">
    <property type="component" value="Chromosome"/>
</dbReference>
<dbReference type="Pfam" id="PF02308">
    <property type="entry name" value="MgtC"/>
    <property type="match status" value="1"/>
</dbReference>
<feature type="transmembrane region" description="Helical" evidence="7">
    <location>
        <begin position="37"/>
        <end position="56"/>
    </location>
</feature>
<dbReference type="InterPro" id="IPR003416">
    <property type="entry name" value="MgtC/SapB/SrpB/YhiD_fam"/>
</dbReference>
<gene>
    <name evidence="9" type="ORF">SVA_3143</name>
</gene>
<organism evidence="9 10">
    <name type="scientific">Sulfurifustis variabilis</name>
    <dbReference type="NCBI Taxonomy" id="1675686"/>
    <lineage>
        <taxon>Bacteria</taxon>
        <taxon>Pseudomonadati</taxon>
        <taxon>Pseudomonadota</taxon>
        <taxon>Gammaproteobacteria</taxon>
        <taxon>Acidiferrobacterales</taxon>
        <taxon>Acidiferrobacteraceae</taxon>
        <taxon>Sulfurifustis</taxon>
    </lineage>
</organism>
<dbReference type="InterPro" id="IPR049177">
    <property type="entry name" value="MgtC_SapB_SrpB_YhiD_N"/>
</dbReference>
<evidence type="ECO:0000256" key="4">
    <source>
        <dbReference type="ARBA" id="ARBA00022692"/>
    </source>
</evidence>
<comment type="subcellular location">
    <subcellularLocation>
        <location evidence="7">Cell inner membrane</location>
        <topology evidence="7">Multi-pass membrane protein</topology>
    </subcellularLocation>
    <subcellularLocation>
        <location evidence="1">Cell membrane</location>
        <topology evidence="1">Multi-pass membrane protein</topology>
    </subcellularLocation>
</comment>
<keyword evidence="5 7" id="KW-1133">Transmembrane helix</keyword>
<evidence type="ECO:0000256" key="7">
    <source>
        <dbReference type="RuleBase" id="RU365041"/>
    </source>
</evidence>
<proteinExistence type="inferred from homology"/>
<dbReference type="KEGG" id="sva:SVA_3143"/>
<dbReference type="GO" id="GO:0005886">
    <property type="term" value="C:plasma membrane"/>
    <property type="evidence" value="ECO:0007669"/>
    <property type="project" value="UniProtKB-SubCell"/>
</dbReference>
<keyword evidence="6 7" id="KW-0472">Membrane</keyword>
<dbReference type="EMBL" id="AP014936">
    <property type="protein sequence ID" value="BAU49691.1"/>
    <property type="molecule type" value="Genomic_DNA"/>
</dbReference>
<feature type="transmembrane region" description="Helical" evidence="7">
    <location>
        <begin position="6"/>
        <end position="25"/>
    </location>
</feature>
<dbReference type="PRINTS" id="PR01837">
    <property type="entry name" value="MGTCSAPBPROT"/>
</dbReference>
<evidence type="ECO:0000259" key="8">
    <source>
        <dbReference type="Pfam" id="PF02308"/>
    </source>
</evidence>
<keyword evidence="4 7" id="KW-0812">Transmembrane</keyword>
<dbReference type="PANTHER" id="PTHR33778:SF1">
    <property type="entry name" value="MAGNESIUM TRANSPORTER YHID-RELATED"/>
    <property type="match status" value="1"/>
</dbReference>
<dbReference type="RefSeq" id="WP_096462068.1">
    <property type="nucleotide sequence ID" value="NZ_AP014936.1"/>
</dbReference>
<name>A0A1B4VCS7_9GAMM</name>
<keyword evidence="10" id="KW-1185">Reference proteome</keyword>
<feature type="domain" description="MgtC/SapB/SrpB/YhiD N-terminal" evidence="8">
    <location>
        <begin position="15"/>
        <end position="128"/>
    </location>
</feature>
<accession>A0A1B4VCS7</accession>
<evidence type="ECO:0000256" key="6">
    <source>
        <dbReference type="ARBA" id="ARBA00023136"/>
    </source>
</evidence>
<protein>
    <recommendedName>
        <fullName evidence="7">Protein MgtC</fullName>
    </recommendedName>
</protein>
<feature type="transmembrane region" description="Helical" evidence="7">
    <location>
        <begin position="88"/>
        <end position="106"/>
    </location>
</feature>
<dbReference type="OrthoDB" id="9811198at2"/>
<reference evidence="9 10" key="1">
    <citation type="submission" date="2015-08" db="EMBL/GenBank/DDBJ databases">
        <title>Complete genome sequence of Sulfurifustis variabilis.</title>
        <authorList>
            <person name="Miura A."/>
            <person name="Kojima H."/>
            <person name="Fukui M."/>
        </authorList>
    </citation>
    <scope>NUCLEOTIDE SEQUENCE [LARGE SCALE GENOMIC DNA]</scope>
    <source>
        <strain evidence="10">skN76</strain>
    </source>
</reference>
<evidence type="ECO:0000256" key="3">
    <source>
        <dbReference type="ARBA" id="ARBA00022475"/>
    </source>
</evidence>
<evidence type="ECO:0000256" key="2">
    <source>
        <dbReference type="ARBA" id="ARBA00009298"/>
    </source>
</evidence>
<evidence type="ECO:0000313" key="9">
    <source>
        <dbReference type="EMBL" id="BAU49691.1"/>
    </source>
</evidence>
<dbReference type="PANTHER" id="PTHR33778">
    <property type="entry name" value="PROTEIN MGTC"/>
    <property type="match status" value="1"/>
</dbReference>
<feature type="transmembrane region" description="Helical" evidence="7">
    <location>
        <begin position="112"/>
        <end position="133"/>
    </location>
</feature>
<evidence type="ECO:0000313" key="10">
    <source>
        <dbReference type="Proteomes" id="UP000218899"/>
    </source>
</evidence>
<sequence length="150" mass="15866">MDWNNELVMVLRAVFAALLGGIVGWERERHGREAGVRTYAAVSLGAGVFALVSSHVDGATDPTRAANVVTGVGFLGAGVILREQGRVAGLTTAATIWATAAVGLAVGYGMYVIGVLTSIVIFSLLALHHFPAWRSIKARARHHSHPEKRA</sequence>
<evidence type="ECO:0000256" key="1">
    <source>
        <dbReference type="ARBA" id="ARBA00004651"/>
    </source>
</evidence>
<comment type="similarity">
    <text evidence="2 7">Belongs to the MgtC/SapB family.</text>
</comment>
<dbReference type="AlphaFoldDB" id="A0A1B4VCS7"/>
<keyword evidence="7" id="KW-0997">Cell inner membrane</keyword>